<evidence type="ECO:0000256" key="2">
    <source>
        <dbReference type="ARBA" id="ARBA00022771"/>
    </source>
</evidence>
<reference evidence="8 9" key="1">
    <citation type="journal article" date="2016" name="Mol. Biol. Evol.">
        <title>Comparative Genomics of Early-Diverging Mushroom-Forming Fungi Provides Insights into the Origins of Lignocellulose Decay Capabilities.</title>
        <authorList>
            <person name="Nagy L.G."/>
            <person name="Riley R."/>
            <person name="Tritt A."/>
            <person name="Adam C."/>
            <person name="Daum C."/>
            <person name="Floudas D."/>
            <person name="Sun H."/>
            <person name="Yadav J.S."/>
            <person name="Pangilinan J."/>
            <person name="Larsson K.H."/>
            <person name="Matsuura K."/>
            <person name="Barry K."/>
            <person name="Labutti K."/>
            <person name="Kuo R."/>
            <person name="Ohm R.A."/>
            <person name="Bhattacharya S.S."/>
            <person name="Shirouzu T."/>
            <person name="Yoshinaga Y."/>
            <person name="Martin F.M."/>
            <person name="Grigoriev I.V."/>
            <person name="Hibbett D.S."/>
        </authorList>
    </citation>
    <scope>NUCLEOTIDE SEQUENCE [LARGE SCALE GENOMIC DNA]</scope>
    <source>
        <strain evidence="8 9">TUFC12733</strain>
    </source>
</reference>
<dbReference type="SUPFAM" id="SSF57783">
    <property type="entry name" value="Zinc beta-ribbon"/>
    <property type="match status" value="1"/>
</dbReference>
<dbReference type="GO" id="GO:0008270">
    <property type="term" value="F:zinc ion binding"/>
    <property type="evidence" value="ECO:0007669"/>
    <property type="project" value="UniProtKB-KW"/>
</dbReference>
<dbReference type="GO" id="GO:0003676">
    <property type="term" value="F:nucleic acid binding"/>
    <property type="evidence" value="ECO:0007669"/>
    <property type="project" value="InterPro"/>
</dbReference>
<evidence type="ECO:0000256" key="6">
    <source>
        <dbReference type="SAM" id="MobiDB-lite"/>
    </source>
</evidence>
<proteinExistence type="inferred from homology"/>
<dbReference type="GO" id="GO:0006363">
    <property type="term" value="P:termination of RNA polymerase I transcription"/>
    <property type="evidence" value="ECO:0007669"/>
    <property type="project" value="TreeGrafter"/>
</dbReference>
<dbReference type="GO" id="GO:0055029">
    <property type="term" value="C:nuclear DNA-directed RNA polymerase complex"/>
    <property type="evidence" value="ECO:0007669"/>
    <property type="project" value="UniProtKB-ARBA"/>
</dbReference>
<comment type="similarity">
    <text evidence="5">Belongs to the archaeal rpoM/eukaryotic RPA12/RPB9/RPC11 RNA polymerase family.</text>
</comment>
<name>A0A167QD68_CALVF</name>
<dbReference type="STRING" id="1330018.A0A167QD68"/>
<evidence type="ECO:0000313" key="9">
    <source>
        <dbReference type="Proteomes" id="UP000076738"/>
    </source>
</evidence>
<dbReference type="PANTHER" id="PTHR11239:SF14">
    <property type="entry name" value="DNA-DIRECTED RNA POLYMERASE I SUBUNIT RPA12"/>
    <property type="match status" value="1"/>
</dbReference>
<dbReference type="GO" id="GO:0005736">
    <property type="term" value="C:RNA polymerase I complex"/>
    <property type="evidence" value="ECO:0007669"/>
    <property type="project" value="TreeGrafter"/>
</dbReference>
<protein>
    <submittedName>
        <fullName evidence="8">DNA-directed RNA polymerase</fullName>
    </submittedName>
</protein>
<evidence type="ECO:0000256" key="5">
    <source>
        <dbReference type="RuleBase" id="RU003474"/>
    </source>
</evidence>
<gene>
    <name evidence="8" type="ORF">CALVIDRAFT_476976</name>
</gene>
<dbReference type="Pfam" id="PF01096">
    <property type="entry name" value="Zn_ribbon_TFIIS"/>
    <property type="match status" value="1"/>
</dbReference>
<sequence length="129" mass="14318">INLTGTLLFCPECGTLLSLPQDDNSTYVECEQCKYREPASSYENLEVTTISTLESIPSPLRLKRTTRTRAHVGGESNEECPKCGHRESTYKEKQMRSADEGATLIYSVGFVPPNTLCRLDAYVPLHSSA</sequence>
<dbReference type="OrthoDB" id="10056816at2759"/>
<keyword evidence="9" id="KW-1185">Reference proteome</keyword>
<feature type="non-terminal residue" evidence="8">
    <location>
        <position position="1"/>
    </location>
</feature>
<evidence type="ECO:0000259" key="7">
    <source>
        <dbReference type="PROSITE" id="PS51133"/>
    </source>
</evidence>
<dbReference type="Gene3D" id="2.20.25.10">
    <property type="match status" value="1"/>
</dbReference>
<dbReference type="AlphaFoldDB" id="A0A167QD68"/>
<accession>A0A167QD68</accession>
<dbReference type="PROSITE" id="PS51133">
    <property type="entry name" value="ZF_TFIIS_2"/>
    <property type="match status" value="1"/>
</dbReference>
<evidence type="ECO:0000256" key="1">
    <source>
        <dbReference type="ARBA" id="ARBA00022723"/>
    </source>
</evidence>
<dbReference type="SMART" id="SM00440">
    <property type="entry name" value="ZnF_C2C2"/>
    <property type="match status" value="1"/>
</dbReference>
<keyword evidence="1 5" id="KW-0479">Metal-binding</keyword>
<evidence type="ECO:0000256" key="3">
    <source>
        <dbReference type="ARBA" id="ARBA00022833"/>
    </source>
</evidence>
<dbReference type="SMART" id="SM00661">
    <property type="entry name" value="RPOL9"/>
    <property type="match status" value="1"/>
</dbReference>
<dbReference type="PANTHER" id="PTHR11239">
    <property type="entry name" value="DNA-DIRECTED RNA POLYMERASE"/>
    <property type="match status" value="1"/>
</dbReference>
<keyword evidence="2 4" id="KW-0863">Zinc-finger</keyword>
<dbReference type="Pfam" id="PF02150">
    <property type="entry name" value="Zn_ribbon_RPB9"/>
    <property type="match status" value="1"/>
</dbReference>
<feature type="region of interest" description="Disordered" evidence="6">
    <location>
        <begin position="64"/>
        <end position="85"/>
    </location>
</feature>
<keyword evidence="3" id="KW-0862">Zinc</keyword>
<dbReference type="InterPro" id="IPR001529">
    <property type="entry name" value="Zn_ribbon_RPB9"/>
</dbReference>
<evidence type="ECO:0000313" key="8">
    <source>
        <dbReference type="EMBL" id="KZO99648.1"/>
    </source>
</evidence>
<keyword evidence="5" id="KW-0804">Transcription</keyword>
<evidence type="ECO:0000256" key="4">
    <source>
        <dbReference type="PROSITE-ProRule" id="PRU00472"/>
    </source>
</evidence>
<organism evidence="8 9">
    <name type="scientific">Calocera viscosa (strain TUFC12733)</name>
    <dbReference type="NCBI Taxonomy" id="1330018"/>
    <lineage>
        <taxon>Eukaryota</taxon>
        <taxon>Fungi</taxon>
        <taxon>Dikarya</taxon>
        <taxon>Basidiomycota</taxon>
        <taxon>Agaricomycotina</taxon>
        <taxon>Dacrymycetes</taxon>
        <taxon>Dacrymycetales</taxon>
        <taxon>Dacrymycetaceae</taxon>
        <taxon>Calocera</taxon>
    </lineage>
</organism>
<feature type="domain" description="TFIIS-type" evidence="7">
    <location>
        <begin position="76"/>
        <end position="129"/>
    </location>
</feature>
<dbReference type="Proteomes" id="UP000076738">
    <property type="component" value="Unassembled WGS sequence"/>
</dbReference>
<dbReference type="EMBL" id="KV417271">
    <property type="protein sequence ID" value="KZO99648.1"/>
    <property type="molecule type" value="Genomic_DNA"/>
</dbReference>
<dbReference type="InterPro" id="IPR001222">
    <property type="entry name" value="Znf_TFIIS"/>
</dbReference>
<keyword evidence="5 8" id="KW-0240">DNA-directed RNA polymerase</keyword>
<dbReference type="GO" id="GO:0003899">
    <property type="term" value="F:DNA-directed RNA polymerase activity"/>
    <property type="evidence" value="ECO:0007669"/>
    <property type="project" value="InterPro"/>
</dbReference>
<dbReference type="InterPro" id="IPR012164">
    <property type="entry name" value="Rpa12/Rpb9/Rpc10/TFS"/>
</dbReference>